<sequence>MGILWHYGRPAAVVNFTCLIDQATQPPSSSPSSGSQGSQPEIFGCLFLSTFSLRRKP</sequence>
<dbReference type="EMBL" id="GBXM01091311">
    <property type="protein sequence ID" value="JAH17266.1"/>
    <property type="molecule type" value="Transcribed_RNA"/>
</dbReference>
<reference evidence="1" key="2">
    <citation type="journal article" date="2015" name="Fish Shellfish Immunol.">
        <title>Early steps in the European eel (Anguilla anguilla)-Vibrio vulnificus interaction in the gills: Role of the RtxA13 toxin.</title>
        <authorList>
            <person name="Callol A."/>
            <person name="Pajuelo D."/>
            <person name="Ebbesson L."/>
            <person name="Teles M."/>
            <person name="MacKenzie S."/>
            <person name="Amaro C."/>
        </authorList>
    </citation>
    <scope>NUCLEOTIDE SEQUENCE</scope>
</reference>
<reference evidence="1" key="1">
    <citation type="submission" date="2014-11" db="EMBL/GenBank/DDBJ databases">
        <authorList>
            <person name="Amaro Gonzalez C."/>
        </authorList>
    </citation>
    <scope>NUCLEOTIDE SEQUENCE</scope>
</reference>
<dbReference type="AlphaFoldDB" id="A0A0E9QK70"/>
<protein>
    <submittedName>
        <fullName evidence="1">Uncharacterized protein</fullName>
    </submittedName>
</protein>
<evidence type="ECO:0000313" key="1">
    <source>
        <dbReference type="EMBL" id="JAH17266.1"/>
    </source>
</evidence>
<organism evidence="1">
    <name type="scientific">Anguilla anguilla</name>
    <name type="common">European freshwater eel</name>
    <name type="synonym">Muraena anguilla</name>
    <dbReference type="NCBI Taxonomy" id="7936"/>
    <lineage>
        <taxon>Eukaryota</taxon>
        <taxon>Metazoa</taxon>
        <taxon>Chordata</taxon>
        <taxon>Craniata</taxon>
        <taxon>Vertebrata</taxon>
        <taxon>Euteleostomi</taxon>
        <taxon>Actinopterygii</taxon>
        <taxon>Neopterygii</taxon>
        <taxon>Teleostei</taxon>
        <taxon>Anguilliformes</taxon>
        <taxon>Anguillidae</taxon>
        <taxon>Anguilla</taxon>
    </lineage>
</organism>
<proteinExistence type="predicted"/>
<name>A0A0E9QK70_ANGAN</name>
<accession>A0A0E9QK70</accession>